<dbReference type="Proteomes" id="UP000821853">
    <property type="component" value="Chromosome 1"/>
</dbReference>
<comment type="caution">
    <text evidence="4">The sequence shown here is derived from an EMBL/GenBank/DDBJ whole genome shotgun (WGS) entry which is preliminary data.</text>
</comment>
<dbReference type="PROSITE" id="PS51450">
    <property type="entry name" value="LRR"/>
    <property type="match status" value="1"/>
</dbReference>
<dbReference type="InterPro" id="IPR001611">
    <property type="entry name" value="Leu-rich_rpt"/>
</dbReference>
<dbReference type="OrthoDB" id="72369at2759"/>
<dbReference type="AlphaFoldDB" id="A0A9J6FID5"/>
<sequence length="253" mass="28528">MLCELTTEARGVLVLVVVLVSGFCSSYARNRHIVNTTCPQLVRCQCSVRRQGSTALCRNVSQFQELGPDMAMLQNVTVKRLTFDHVLISEIPGDWFSNHTVHMLVVRNCPLRDIGETAFTRMGRLFRLIIENAQLESVPSGLSAASHLKALRIHRSKFLKGVMKLPVLDLRSNAIKTVDEKFLSASPKLKYLVLSGNHIQHIPNRLFKNTRKLKIVEFRDNRITAVSSLFGGLDYLQVSYLSSKMPKVSYVDD</sequence>
<proteinExistence type="predicted"/>
<dbReference type="Pfam" id="PF13855">
    <property type="entry name" value="LRR_8"/>
    <property type="match status" value="1"/>
</dbReference>
<keyword evidence="1" id="KW-0433">Leucine-rich repeat</keyword>
<dbReference type="Gene3D" id="3.80.10.10">
    <property type="entry name" value="Ribonuclease Inhibitor"/>
    <property type="match status" value="2"/>
</dbReference>
<keyword evidence="2" id="KW-0732">Signal</keyword>
<accession>A0A9J6FID5</accession>
<keyword evidence="3" id="KW-0677">Repeat</keyword>
<dbReference type="GO" id="GO:0031012">
    <property type="term" value="C:extracellular matrix"/>
    <property type="evidence" value="ECO:0007669"/>
    <property type="project" value="TreeGrafter"/>
</dbReference>
<dbReference type="PANTHER" id="PTHR24373:SF387">
    <property type="entry name" value="LEUCINE-RICH REPEATS AND IMMUNOGLOBULIN-LIKE DOMAINS PROTEIN SMA-10"/>
    <property type="match status" value="1"/>
</dbReference>
<dbReference type="SUPFAM" id="SSF52058">
    <property type="entry name" value="L domain-like"/>
    <property type="match status" value="1"/>
</dbReference>
<dbReference type="InterPro" id="IPR003591">
    <property type="entry name" value="Leu-rich_rpt_typical-subtyp"/>
</dbReference>
<evidence type="ECO:0000256" key="3">
    <source>
        <dbReference type="ARBA" id="ARBA00022737"/>
    </source>
</evidence>
<gene>
    <name evidence="4" type="ORF">HPB48_001196</name>
</gene>
<dbReference type="SMART" id="SM00369">
    <property type="entry name" value="LRR_TYP"/>
    <property type="match status" value="2"/>
</dbReference>
<organism evidence="4 5">
    <name type="scientific">Haemaphysalis longicornis</name>
    <name type="common">Bush tick</name>
    <dbReference type="NCBI Taxonomy" id="44386"/>
    <lineage>
        <taxon>Eukaryota</taxon>
        <taxon>Metazoa</taxon>
        <taxon>Ecdysozoa</taxon>
        <taxon>Arthropoda</taxon>
        <taxon>Chelicerata</taxon>
        <taxon>Arachnida</taxon>
        <taxon>Acari</taxon>
        <taxon>Parasitiformes</taxon>
        <taxon>Ixodida</taxon>
        <taxon>Ixodoidea</taxon>
        <taxon>Ixodidae</taxon>
        <taxon>Haemaphysalinae</taxon>
        <taxon>Haemaphysalis</taxon>
    </lineage>
</organism>
<evidence type="ECO:0000256" key="1">
    <source>
        <dbReference type="ARBA" id="ARBA00022614"/>
    </source>
</evidence>
<dbReference type="InterPro" id="IPR032675">
    <property type="entry name" value="LRR_dom_sf"/>
</dbReference>
<reference evidence="4 5" key="1">
    <citation type="journal article" date="2020" name="Cell">
        <title>Large-Scale Comparative Analyses of Tick Genomes Elucidate Their Genetic Diversity and Vector Capacities.</title>
        <authorList>
            <consortium name="Tick Genome and Microbiome Consortium (TIGMIC)"/>
            <person name="Jia N."/>
            <person name="Wang J."/>
            <person name="Shi W."/>
            <person name="Du L."/>
            <person name="Sun Y."/>
            <person name="Zhan W."/>
            <person name="Jiang J.F."/>
            <person name="Wang Q."/>
            <person name="Zhang B."/>
            <person name="Ji P."/>
            <person name="Bell-Sakyi L."/>
            <person name="Cui X.M."/>
            <person name="Yuan T.T."/>
            <person name="Jiang B.G."/>
            <person name="Yang W.F."/>
            <person name="Lam T.T."/>
            <person name="Chang Q.C."/>
            <person name="Ding S.J."/>
            <person name="Wang X.J."/>
            <person name="Zhu J.G."/>
            <person name="Ruan X.D."/>
            <person name="Zhao L."/>
            <person name="Wei J.T."/>
            <person name="Ye R.Z."/>
            <person name="Que T.C."/>
            <person name="Du C.H."/>
            <person name="Zhou Y.H."/>
            <person name="Cheng J.X."/>
            <person name="Dai P.F."/>
            <person name="Guo W.B."/>
            <person name="Han X.H."/>
            <person name="Huang E.J."/>
            <person name="Li L.F."/>
            <person name="Wei W."/>
            <person name="Gao Y.C."/>
            <person name="Liu J.Z."/>
            <person name="Shao H.Z."/>
            <person name="Wang X."/>
            <person name="Wang C.C."/>
            <person name="Yang T.C."/>
            <person name="Huo Q.B."/>
            <person name="Li W."/>
            <person name="Chen H.Y."/>
            <person name="Chen S.E."/>
            <person name="Zhou L.G."/>
            <person name="Ni X.B."/>
            <person name="Tian J.H."/>
            <person name="Sheng Y."/>
            <person name="Liu T."/>
            <person name="Pan Y.S."/>
            <person name="Xia L.Y."/>
            <person name="Li J."/>
            <person name="Zhao F."/>
            <person name="Cao W.C."/>
        </authorList>
    </citation>
    <scope>NUCLEOTIDE SEQUENCE [LARGE SCALE GENOMIC DNA]</scope>
    <source>
        <tissue evidence="4">Larvae</tissue>
    </source>
</reference>
<dbReference type="PANTHER" id="PTHR24373">
    <property type="entry name" value="SLIT RELATED LEUCINE-RICH REPEAT NEURONAL PROTEIN"/>
    <property type="match status" value="1"/>
</dbReference>
<evidence type="ECO:0000256" key="2">
    <source>
        <dbReference type="ARBA" id="ARBA00022729"/>
    </source>
</evidence>
<name>A0A9J6FID5_HAELO</name>
<dbReference type="EMBL" id="JABSTR010000001">
    <property type="protein sequence ID" value="KAH9362707.1"/>
    <property type="molecule type" value="Genomic_DNA"/>
</dbReference>
<protein>
    <submittedName>
        <fullName evidence="4">Uncharacterized protein</fullName>
    </submittedName>
</protein>
<dbReference type="VEuPathDB" id="VectorBase:HLOH_041383"/>
<dbReference type="InterPro" id="IPR050328">
    <property type="entry name" value="Dev_Immune_Receptor"/>
</dbReference>
<dbReference type="GO" id="GO:0005615">
    <property type="term" value="C:extracellular space"/>
    <property type="evidence" value="ECO:0007669"/>
    <property type="project" value="TreeGrafter"/>
</dbReference>
<evidence type="ECO:0000313" key="5">
    <source>
        <dbReference type="Proteomes" id="UP000821853"/>
    </source>
</evidence>
<evidence type="ECO:0000313" key="4">
    <source>
        <dbReference type="EMBL" id="KAH9362707.1"/>
    </source>
</evidence>
<keyword evidence="5" id="KW-1185">Reference proteome</keyword>